<gene>
    <name evidence="2" type="ORF">QBC38DRAFT_446005</name>
</gene>
<dbReference type="AlphaFoldDB" id="A0AAN7BKB6"/>
<dbReference type="Proteomes" id="UP001301958">
    <property type="component" value="Unassembled WGS sequence"/>
</dbReference>
<reference evidence="2" key="2">
    <citation type="submission" date="2023-05" db="EMBL/GenBank/DDBJ databases">
        <authorList>
            <consortium name="Lawrence Berkeley National Laboratory"/>
            <person name="Steindorff A."/>
            <person name="Hensen N."/>
            <person name="Bonometti L."/>
            <person name="Westerberg I."/>
            <person name="Brannstrom I.O."/>
            <person name="Guillou S."/>
            <person name="Cros-Aarteil S."/>
            <person name="Calhoun S."/>
            <person name="Haridas S."/>
            <person name="Kuo A."/>
            <person name="Mondo S."/>
            <person name="Pangilinan J."/>
            <person name="Riley R."/>
            <person name="Labutti K."/>
            <person name="Andreopoulos B."/>
            <person name="Lipzen A."/>
            <person name="Chen C."/>
            <person name="Yanf M."/>
            <person name="Daum C."/>
            <person name="Ng V."/>
            <person name="Clum A."/>
            <person name="Ohm R."/>
            <person name="Martin F."/>
            <person name="Silar P."/>
            <person name="Natvig D."/>
            <person name="Lalanne C."/>
            <person name="Gautier V."/>
            <person name="Ament-Velasquez S.L."/>
            <person name="Kruys A."/>
            <person name="Hutchinson M.I."/>
            <person name="Powell A.J."/>
            <person name="Barry K."/>
            <person name="Miller A.N."/>
            <person name="Grigoriev I.V."/>
            <person name="Debuchy R."/>
            <person name="Gladieux P."/>
            <person name="Thoren M.H."/>
            <person name="Johannesson H."/>
        </authorList>
    </citation>
    <scope>NUCLEOTIDE SEQUENCE</scope>
    <source>
        <strain evidence="2">CBS 990.96</strain>
    </source>
</reference>
<dbReference type="EMBL" id="MU865380">
    <property type="protein sequence ID" value="KAK4224891.1"/>
    <property type="molecule type" value="Genomic_DNA"/>
</dbReference>
<evidence type="ECO:0000256" key="1">
    <source>
        <dbReference type="SAM" id="MobiDB-lite"/>
    </source>
</evidence>
<keyword evidence="3" id="KW-1185">Reference proteome</keyword>
<accession>A0AAN7BKB6</accession>
<sequence>MSPSSNYSASSYHKSFNESYSRVRRRSSVTGSRLPVVGHTNPVIPAIGYTNPLPTIVPSPESIAGSYRAPSVASSYYTASAAGSHYAPSQASINSAGKKVVHLSGIRTIPPSSNAGTARLKNIFKPADDDNVSIAPSESIFCRSFKDDDDAESTTSRWVPDFQRVPVTGHAETIGTASEIHAPSHIGTHYAASNAPSVSTVRSSRSRAPSVASMSTVVPGDPLASIAAANMNRHYPPSSNRGREVATGSGDRKLTCRSSSRRRFV</sequence>
<feature type="region of interest" description="Disordered" evidence="1">
    <location>
        <begin position="197"/>
        <end position="218"/>
    </location>
</feature>
<evidence type="ECO:0000313" key="2">
    <source>
        <dbReference type="EMBL" id="KAK4224891.1"/>
    </source>
</evidence>
<feature type="region of interest" description="Disordered" evidence="1">
    <location>
        <begin position="232"/>
        <end position="265"/>
    </location>
</feature>
<proteinExistence type="predicted"/>
<reference evidence="2" key="1">
    <citation type="journal article" date="2023" name="Mol. Phylogenet. Evol.">
        <title>Genome-scale phylogeny and comparative genomics of the fungal order Sordariales.</title>
        <authorList>
            <person name="Hensen N."/>
            <person name="Bonometti L."/>
            <person name="Westerberg I."/>
            <person name="Brannstrom I.O."/>
            <person name="Guillou S."/>
            <person name="Cros-Aarteil S."/>
            <person name="Calhoun S."/>
            <person name="Haridas S."/>
            <person name="Kuo A."/>
            <person name="Mondo S."/>
            <person name="Pangilinan J."/>
            <person name="Riley R."/>
            <person name="LaButti K."/>
            <person name="Andreopoulos B."/>
            <person name="Lipzen A."/>
            <person name="Chen C."/>
            <person name="Yan M."/>
            <person name="Daum C."/>
            <person name="Ng V."/>
            <person name="Clum A."/>
            <person name="Steindorff A."/>
            <person name="Ohm R.A."/>
            <person name="Martin F."/>
            <person name="Silar P."/>
            <person name="Natvig D.O."/>
            <person name="Lalanne C."/>
            <person name="Gautier V."/>
            <person name="Ament-Velasquez S.L."/>
            <person name="Kruys A."/>
            <person name="Hutchinson M.I."/>
            <person name="Powell A.J."/>
            <person name="Barry K."/>
            <person name="Miller A.N."/>
            <person name="Grigoriev I.V."/>
            <person name="Debuchy R."/>
            <person name="Gladieux P."/>
            <person name="Hiltunen Thoren M."/>
            <person name="Johannesson H."/>
        </authorList>
    </citation>
    <scope>NUCLEOTIDE SEQUENCE</scope>
    <source>
        <strain evidence="2">CBS 990.96</strain>
    </source>
</reference>
<organism evidence="2 3">
    <name type="scientific">Podospora fimiseda</name>
    <dbReference type="NCBI Taxonomy" id="252190"/>
    <lineage>
        <taxon>Eukaryota</taxon>
        <taxon>Fungi</taxon>
        <taxon>Dikarya</taxon>
        <taxon>Ascomycota</taxon>
        <taxon>Pezizomycotina</taxon>
        <taxon>Sordariomycetes</taxon>
        <taxon>Sordariomycetidae</taxon>
        <taxon>Sordariales</taxon>
        <taxon>Podosporaceae</taxon>
        <taxon>Podospora</taxon>
    </lineage>
</organism>
<feature type="compositionally biased region" description="Low complexity" evidence="1">
    <location>
        <begin position="197"/>
        <end position="215"/>
    </location>
</feature>
<protein>
    <submittedName>
        <fullName evidence="2">Uncharacterized protein</fullName>
    </submittedName>
</protein>
<feature type="compositionally biased region" description="Low complexity" evidence="1">
    <location>
        <begin position="1"/>
        <end position="14"/>
    </location>
</feature>
<comment type="caution">
    <text evidence="2">The sequence shown here is derived from an EMBL/GenBank/DDBJ whole genome shotgun (WGS) entry which is preliminary data.</text>
</comment>
<name>A0AAN7BKB6_9PEZI</name>
<feature type="region of interest" description="Disordered" evidence="1">
    <location>
        <begin position="1"/>
        <end position="34"/>
    </location>
</feature>
<evidence type="ECO:0000313" key="3">
    <source>
        <dbReference type="Proteomes" id="UP001301958"/>
    </source>
</evidence>